<accession>A0A7M5XIQ7</accession>
<reference evidence="1" key="1">
    <citation type="submission" date="2021-01" db="UniProtKB">
        <authorList>
            <consortium name="EnsemblMetazoa"/>
        </authorList>
    </citation>
    <scope>IDENTIFICATION</scope>
</reference>
<dbReference type="AlphaFoldDB" id="A0A7M5XIQ7"/>
<dbReference type="Proteomes" id="UP000594262">
    <property type="component" value="Unplaced"/>
</dbReference>
<dbReference type="SUPFAM" id="SSF56219">
    <property type="entry name" value="DNase I-like"/>
    <property type="match status" value="1"/>
</dbReference>
<keyword evidence="2" id="KW-1185">Reference proteome</keyword>
<dbReference type="GeneID" id="136798162"/>
<protein>
    <recommendedName>
        <fullName evidence="3">Endonuclease/exonuclease/phosphatase domain-containing protein</fullName>
    </recommendedName>
</protein>
<dbReference type="RefSeq" id="XP_066910845.1">
    <property type="nucleotide sequence ID" value="XM_067054744.1"/>
</dbReference>
<sequence length="209" mass="23281">MKQITFLSQNVRGVKTDARIVELCHVMKKRNAIAACLQETWRKGQEVLDFEQYRLISSGLNEATCRRGSQGVAICLNPDGVDAWNAAGLETHSDLGPRVLAIRLLLRDKHNRDVGVFLVSAYAPVGNAPEHTWNEFLIYLTTCLNRKRNDDILVIGCDCNSSMGVNRSKESGPLGNFGISHVNDSGKSRVESCYDVFQKEEIRHMDASS</sequence>
<evidence type="ECO:0000313" key="2">
    <source>
        <dbReference type="Proteomes" id="UP000594262"/>
    </source>
</evidence>
<name>A0A7M5XIQ7_9CNID</name>
<organism evidence="1 2">
    <name type="scientific">Clytia hemisphaerica</name>
    <dbReference type="NCBI Taxonomy" id="252671"/>
    <lineage>
        <taxon>Eukaryota</taxon>
        <taxon>Metazoa</taxon>
        <taxon>Cnidaria</taxon>
        <taxon>Hydrozoa</taxon>
        <taxon>Hydroidolina</taxon>
        <taxon>Leptothecata</taxon>
        <taxon>Obeliida</taxon>
        <taxon>Clytiidae</taxon>
        <taxon>Clytia</taxon>
    </lineage>
</organism>
<evidence type="ECO:0000313" key="1">
    <source>
        <dbReference type="EnsemblMetazoa" id="CLYHEMP023963.1"/>
    </source>
</evidence>
<proteinExistence type="predicted"/>
<evidence type="ECO:0008006" key="3">
    <source>
        <dbReference type="Google" id="ProtNLM"/>
    </source>
</evidence>
<dbReference type="EnsemblMetazoa" id="CLYHEMT023963.1">
    <property type="protein sequence ID" value="CLYHEMP023963.1"/>
    <property type="gene ID" value="CLYHEMG023963"/>
</dbReference>
<dbReference type="InterPro" id="IPR036691">
    <property type="entry name" value="Endo/exonu/phosph_ase_sf"/>
</dbReference>
<dbReference type="Gene3D" id="3.60.10.10">
    <property type="entry name" value="Endonuclease/exonuclease/phosphatase"/>
    <property type="match status" value="1"/>
</dbReference>